<evidence type="ECO:0000256" key="2">
    <source>
        <dbReference type="SAM" id="SignalP"/>
    </source>
</evidence>
<dbReference type="InParanoid" id="A7RJU3"/>
<reference evidence="3 4" key="1">
    <citation type="journal article" date="2007" name="Science">
        <title>Sea anemone genome reveals ancestral eumetazoan gene repertoire and genomic organization.</title>
        <authorList>
            <person name="Putnam N.H."/>
            <person name="Srivastava M."/>
            <person name="Hellsten U."/>
            <person name="Dirks B."/>
            <person name="Chapman J."/>
            <person name="Salamov A."/>
            <person name="Terry A."/>
            <person name="Shapiro H."/>
            <person name="Lindquist E."/>
            <person name="Kapitonov V.V."/>
            <person name="Jurka J."/>
            <person name="Genikhovich G."/>
            <person name="Grigoriev I.V."/>
            <person name="Lucas S.M."/>
            <person name="Steele R.E."/>
            <person name="Finnerty J.R."/>
            <person name="Technau U."/>
            <person name="Martindale M.Q."/>
            <person name="Rokhsar D.S."/>
        </authorList>
    </citation>
    <scope>NUCLEOTIDE SEQUENCE [LARGE SCALE GENOMIC DNA]</scope>
    <source>
        <strain evidence="4">CH2 X CH6</strain>
    </source>
</reference>
<keyword evidence="2" id="KW-0732">Signal</keyword>
<dbReference type="HOGENOM" id="CLU_031915_0_0_1"/>
<dbReference type="KEGG" id="nve:5520671"/>
<keyword evidence="4" id="KW-1185">Reference proteome</keyword>
<dbReference type="Proteomes" id="UP000001593">
    <property type="component" value="Unassembled WGS sequence"/>
</dbReference>
<evidence type="ECO:0000256" key="1">
    <source>
        <dbReference type="SAM" id="MobiDB-lite"/>
    </source>
</evidence>
<dbReference type="AlphaFoldDB" id="A7RJU3"/>
<dbReference type="Gene3D" id="1.20.190.10">
    <property type="entry name" value="Pesticidal crystal protein, N-terminal domain"/>
    <property type="match status" value="1"/>
</dbReference>
<proteinExistence type="predicted"/>
<dbReference type="PhylomeDB" id="A7RJU3"/>
<feature type="signal peptide" evidence="2">
    <location>
        <begin position="1"/>
        <end position="22"/>
    </location>
</feature>
<dbReference type="GO" id="GO:0090729">
    <property type="term" value="F:toxin activity"/>
    <property type="evidence" value="ECO:0007669"/>
    <property type="project" value="InterPro"/>
</dbReference>
<accession>A7RJU3</accession>
<protein>
    <submittedName>
        <fullName evidence="3">Uncharacterized protein</fullName>
    </submittedName>
</protein>
<gene>
    <name evidence="3" type="ORF">NEMVEDRAFT_v1g238805</name>
</gene>
<feature type="region of interest" description="Disordered" evidence="1">
    <location>
        <begin position="426"/>
        <end position="446"/>
    </location>
</feature>
<organism evidence="3 4">
    <name type="scientific">Nematostella vectensis</name>
    <name type="common">Starlet sea anemone</name>
    <dbReference type="NCBI Taxonomy" id="45351"/>
    <lineage>
        <taxon>Eukaryota</taxon>
        <taxon>Metazoa</taxon>
        <taxon>Cnidaria</taxon>
        <taxon>Anthozoa</taxon>
        <taxon>Hexacorallia</taxon>
        <taxon>Actiniaria</taxon>
        <taxon>Edwardsiidae</taxon>
        <taxon>Nematostella</taxon>
    </lineage>
</organism>
<evidence type="ECO:0000313" key="3">
    <source>
        <dbReference type="EMBL" id="EDO48427.1"/>
    </source>
</evidence>
<name>A7RJU3_NEMVE</name>
<sequence length="446" mass="49793">MSFVKVCLLAVVIQALVGASTAYLQPLTQQGNCNHYYNPTLKVNQQITPVESPVCKGFNTALSDLFGLGSGTSANAAAASTAVDGIKGLTKVATAAAKSFGVFGAAFGFVASLTAPSPDDILKKVNDAFEKITAEMNHRFEQIKEYVDQQVISSDVEDLNRDYRALATQWKNCLTDRRLLQCQRQVLRRMEAEGTEKFMIKEFKSKSEVSYPYDTKKLEASLIVFRDFASTHLYALRTAADCLNVDDPSASAEEKAERKQDLRDTLEDIKEYGKMYNEYAGWACDNIEQNQRKYHQESIKSFNGVAKVETYTGVWYKCLFGGVCKRIWLNLTIQPKCTTMSVDGQHSCKVSRETSHTYHEGTRKFMEKYRPELQNSVNAAARQMCESSFANFMTDLKTYWKTELKNTAGLWKQASEVAAVELTSIAEGAGQKDSSGNDESGHEPEY</sequence>
<evidence type="ECO:0000313" key="4">
    <source>
        <dbReference type="Proteomes" id="UP000001593"/>
    </source>
</evidence>
<dbReference type="InterPro" id="IPR036716">
    <property type="entry name" value="Pest_crys_N_sf"/>
</dbReference>
<dbReference type="EMBL" id="DS469514">
    <property type="protein sequence ID" value="EDO48427.1"/>
    <property type="molecule type" value="Genomic_DNA"/>
</dbReference>
<feature type="chain" id="PRO_5002714269" evidence="2">
    <location>
        <begin position="23"/>
        <end position="446"/>
    </location>
</feature>